<dbReference type="EMBL" id="JAGQLN010000001">
    <property type="protein sequence ID" value="MCA9376322.1"/>
    <property type="molecule type" value="Genomic_DNA"/>
</dbReference>
<dbReference type="SUPFAM" id="SSF46785">
    <property type="entry name" value="Winged helix' DNA-binding domain"/>
    <property type="match status" value="1"/>
</dbReference>
<reference evidence="2" key="1">
    <citation type="submission" date="2020-04" db="EMBL/GenBank/DDBJ databases">
        <authorList>
            <person name="Zhang T."/>
        </authorList>
    </citation>
    <scope>NUCLEOTIDE SEQUENCE</scope>
    <source>
        <strain evidence="2">HKST-UBA17</strain>
    </source>
</reference>
<dbReference type="InterPro" id="IPR051797">
    <property type="entry name" value="TrmB-like"/>
</dbReference>
<dbReference type="PANTHER" id="PTHR34293:SF1">
    <property type="entry name" value="HTH-TYPE TRANSCRIPTIONAL REGULATOR TRMBL2"/>
    <property type="match status" value="1"/>
</dbReference>
<accession>A0A955KW85</accession>
<gene>
    <name evidence="2" type="ORF">KC685_00170</name>
</gene>
<organism evidence="2 3">
    <name type="scientific">Candidatus Dojkabacteria bacterium</name>
    <dbReference type="NCBI Taxonomy" id="2099670"/>
    <lineage>
        <taxon>Bacteria</taxon>
        <taxon>Candidatus Dojkabacteria</taxon>
    </lineage>
</organism>
<reference evidence="2" key="2">
    <citation type="journal article" date="2021" name="Microbiome">
        <title>Successional dynamics and alternative stable states in a saline activated sludge microbial community over 9 years.</title>
        <authorList>
            <person name="Wang Y."/>
            <person name="Ye J."/>
            <person name="Ju F."/>
            <person name="Liu L."/>
            <person name="Boyd J.A."/>
            <person name="Deng Y."/>
            <person name="Parks D.H."/>
            <person name="Jiang X."/>
            <person name="Yin X."/>
            <person name="Woodcroft B.J."/>
            <person name="Tyson G.W."/>
            <person name="Hugenholtz P."/>
            <person name="Polz M.F."/>
            <person name="Zhang T."/>
        </authorList>
    </citation>
    <scope>NUCLEOTIDE SEQUENCE</scope>
    <source>
        <strain evidence="2">HKST-UBA17</strain>
    </source>
</reference>
<evidence type="ECO:0000259" key="1">
    <source>
        <dbReference type="Pfam" id="PF01978"/>
    </source>
</evidence>
<dbReference type="Gene3D" id="1.10.10.10">
    <property type="entry name" value="Winged helix-like DNA-binding domain superfamily/Winged helix DNA-binding domain"/>
    <property type="match status" value="1"/>
</dbReference>
<evidence type="ECO:0000313" key="2">
    <source>
        <dbReference type="EMBL" id="MCA9376322.1"/>
    </source>
</evidence>
<proteinExistence type="predicted"/>
<dbReference type="AlphaFoldDB" id="A0A955KW85"/>
<protein>
    <recommendedName>
        <fullName evidence="1">Transcription regulator TrmB N-terminal domain-containing protein</fullName>
    </recommendedName>
</protein>
<feature type="domain" description="Transcription regulator TrmB N-terminal" evidence="1">
    <location>
        <begin position="17"/>
        <end position="82"/>
    </location>
</feature>
<dbReference type="Proteomes" id="UP000741282">
    <property type="component" value="Unassembled WGS sequence"/>
</dbReference>
<name>A0A955KW85_9BACT</name>
<dbReference type="InterPro" id="IPR002831">
    <property type="entry name" value="Tscrpt_reg_TrmB_N"/>
</dbReference>
<dbReference type="InterPro" id="IPR036390">
    <property type="entry name" value="WH_DNA-bd_sf"/>
</dbReference>
<evidence type="ECO:0000313" key="3">
    <source>
        <dbReference type="Proteomes" id="UP000741282"/>
    </source>
</evidence>
<dbReference type="InterPro" id="IPR036388">
    <property type="entry name" value="WH-like_DNA-bd_sf"/>
</dbReference>
<dbReference type="PANTHER" id="PTHR34293">
    <property type="entry name" value="HTH-TYPE TRANSCRIPTIONAL REGULATOR TRMBL2"/>
    <property type="match status" value="1"/>
</dbReference>
<sequence>MSVSQSTTKLVKRSFVELGMTDEHAEIYLSLLQYGPSTASAISKRTKIPRTTIYDAVQTLEDWDLLSKDVGVKTAVFKAHDPDLLLEQVQYKRNRISDTAYTLERSIHQLELLYARQQSESPPIRVLVGKEGLKDAYDDVYRSKELMGIAYLDPDPTTGRPRGSERSRTTAIKTGSERFLEKCAVRGILLRQIYFGELSGSKHIEDEVDEEFINVLVIPGSSSEHSGSFEKYIYEGKVCLISPTTSYAIIIEDEYLYQFESLLFESSWKKYYKTNKVLSE</sequence>
<dbReference type="Pfam" id="PF01978">
    <property type="entry name" value="TrmB"/>
    <property type="match status" value="1"/>
</dbReference>
<comment type="caution">
    <text evidence="2">The sequence shown here is derived from an EMBL/GenBank/DDBJ whole genome shotgun (WGS) entry which is preliminary data.</text>
</comment>